<dbReference type="AlphaFoldDB" id="C2G1V8"/>
<proteinExistence type="predicted"/>
<comment type="caution">
    <text evidence="1">The sequence shown here is derived from an EMBL/GenBank/DDBJ whole genome shotgun (WGS) entry which is preliminary data.</text>
</comment>
<sequence>MEIISAFFNENDSKNASLTSIYPQATPVFNRKRTTKVQLFTLNIKELFCKIIFSRET</sequence>
<dbReference type="HOGENOM" id="CLU_2994408_0_0_10"/>
<dbReference type="EMBL" id="ACHB01000079">
    <property type="protein sequence ID" value="EEI91017.1"/>
    <property type="molecule type" value="Genomic_DNA"/>
</dbReference>
<name>C2G1V8_SPHSI</name>
<protein>
    <submittedName>
        <fullName evidence="1">Uncharacterized protein</fullName>
    </submittedName>
</protein>
<organism evidence="1 2">
    <name type="scientific">Sphingobacterium spiritivorum ATCC 33300</name>
    <dbReference type="NCBI Taxonomy" id="525372"/>
    <lineage>
        <taxon>Bacteria</taxon>
        <taxon>Pseudomonadati</taxon>
        <taxon>Bacteroidota</taxon>
        <taxon>Sphingobacteriia</taxon>
        <taxon>Sphingobacteriales</taxon>
        <taxon>Sphingobacteriaceae</taxon>
        <taxon>Sphingobacterium</taxon>
    </lineage>
</organism>
<gene>
    <name evidence="1" type="ORF">HMPREF0765_3564</name>
</gene>
<dbReference type="Proteomes" id="UP000006241">
    <property type="component" value="Unassembled WGS sequence"/>
</dbReference>
<reference evidence="1 2" key="1">
    <citation type="submission" date="2009-01" db="EMBL/GenBank/DDBJ databases">
        <authorList>
            <person name="Qin X."/>
            <person name="Bachman B."/>
            <person name="Battles P."/>
            <person name="Bell A."/>
            <person name="Bess C."/>
            <person name="Bickham C."/>
            <person name="Chaboub L."/>
            <person name="Chen D."/>
            <person name="Coyle M."/>
            <person name="Deiros D.R."/>
            <person name="Dinh H."/>
            <person name="Forbes L."/>
            <person name="Fowler G."/>
            <person name="Francisco L."/>
            <person name="Fu Q."/>
            <person name="Gubbala S."/>
            <person name="Hale W."/>
            <person name="Han Y."/>
            <person name="Hemphill L."/>
            <person name="Highlander S.K."/>
            <person name="Hirani K."/>
            <person name="Hogues M."/>
            <person name="Jackson L."/>
            <person name="Jakkamsetti A."/>
            <person name="Javaid M."/>
            <person name="Jiang H."/>
            <person name="Korchina V."/>
            <person name="Kovar C."/>
            <person name="Lara F."/>
            <person name="Lee S."/>
            <person name="Mata R."/>
            <person name="Mathew T."/>
            <person name="Moen C."/>
            <person name="Morales K."/>
            <person name="Munidasa M."/>
            <person name="Nazareth L."/>
            <person name="Ngo R."/>
            <person name="Nguyen L."/>
            <person name="Okwuonu G."/>
            <person name="Ongeri F."/>
            <person name="Patil S."/>
            <person name="Petrosino J."/>
            <person name="Pham C."/>
            <person name="Pham P."/>
            <person name="Pu L.-L."/>
            <person name="Puazo M."/>
            <person name="Raj R."/>
            <person name="Reid J."/>
            <person name="Rouhana J."/>
            <person name="Saada N."/>
            <person name="Shang Y."/>
            <person name="Simmons D."/>
            <person name="Thornton R."/>
            <person name="Warren J."/>
            <person name="Weissenberger G."/>
            <person name="Zhang J."/>
            <person name="Zhang L."/>
            <person name="Zhou C."/>
            <person name="Zhu D."/>
            <person name="Muzny D."/>
            <person name="Worley K."/>
            <person name="Gibbs R."/>
        </authorList>
    </citation>
    <scope>NUCLEOTIDE SEQUENCE [LARGE SCALE GENOMIC DNA]</scope>
    <source>
        <strain evidence="1 2">ATCC 33300</strain>
    </source>
</reference>
<evidence type="ECO:0000313" key="1">
    <source>
        <dbReference type="EMBL" id="EEI91017.1"/>
    </source>
</evidence>
<evidence type="ECO:0000313" key="2">
    <source>
        <dbReference type="Proteomes" id="UP000006241"/>
    </source>
</evidence>
<accession>C2G1V8</accession>